<organism evidence="2 3">
    <name type="scientific">Nocardia rhamnosiphila</name>
    <dbReference type="NCBI Taxonomy" id="426716"/>
    <lineage>
        <taxon>Bacteria</taxon>
        <taxon>Bacillati</taxon>
        <taxon>Actinomycetota</taxon>
        <taxon>Actinomycetes</taxon>
        <taxon>Mycobacteriales</taxon>
        <taxon>Nocardiaceae</taxon>
        <taxon>Nocardia</taxon>
    </lineage>
</organism>
<dbReference type="RefSeq" id="WP_356960207.1">
    <property type="nucleotide sequence ID" value="NZ_JBEYBD010000051.1"/>
</dbReference>
<evidence type="ECO:0000259" key="1">
    <source>
        <dbReference type="PROSITE" id="PS51085"/>
    </source>
</evidence>
<dbReference type="Pfam" id="PF00111">
    <property type="entry name" value="Fer2"/>
    <property type="match status" value="1"/>
</dbReference>
<proteinExistence type="predicted"/>
<dbReference type="SUPFAM" id="SSF54292">
    <property type="entry name" value="2Fe-2S ferredoxin-like"/>
    <property type="match status" value="1"/>
</dbReference>
<dbReference type="Proteomes" id="UP001550628">
    <property type="component" value="Unassembled WGS sequence"/>
</dbReference>
<evidence type="ECO:0000313" key="3">
    <source>
        <dbReference type="Proteomes" id="UP001550628"/>
    </source>
</evidence>
<evidence type="ECO:0000313" key="2">
    <source>
        <dbReference type="EMBL" id="MEU1957293.1"/>
    </source>
</evidence>
<name>A0ABV2X2H6_9NOCA</name>
<reference evidence="2 3" key="1">
    <citation type="submission" date="2024-06" db="EMBL/GenBank/DDBJ databases">
        <title>The Natural Products Discovery Center: Release of the First 8490 Sequenced Strains for Exploring Actinobacteria Biosynthetic Diversity.</title>
        <authorList>
            <person name="Kalkreuter E."/>
            <person name="Kautsar S.A."/>
            <person name="Yang D."/>
            <person name="Bader C.D."/>
            <person name="Teijaro C.N."/>
            <person name="Fluegel L."/>
            <person name="Davis C.M."/>
            <person name="Simpson J.R."/>
            <person name="Lauterbach L."/>
            <person name="Steele A.D."/>
            <person name="Gui C."/>
            <person name="Meng S."/>
            <person name="Li G."/>
            <person name="Viehrig K."/>
            <person name="Ye F."/>
            <person name="Su P."/>
            <person name="Kiefer A.F."/>
            <person name="Nichols A."/>
            <person name="Cepeda A.J."/>
            <person name="Yan W."/>
            <person name="Fan B."/>
            <person name="Jiang Y."/>
            <person name="Adhikari A."/>
            <person name="Zheng C.-J."/>
            <person name="Schuster L."/>
            <person name="Cowan T.M."/>
            <person name="Smanski M.J."/>
            <person name="Chevrette M.G."/>
            <person name="De Carvalho L.P.S."/>
            <person name="Shen B."/>
        </authorList>
    </citation>
    <scope>NUCLEOTIDE SEQUENCE [LARGE SCALE GENOMIC DNA]</scope>
    <source>
        <strain evidence="2 3">NPDC019708</strain>
    </source>
</reference>
<accession>A0ABV2X2H6</accession>
<sequence length="110" mass="11788">MPIVTVRPLGVELEVQPGQTVFEAAKAAGYKWPTVCGGQGTCHMCFMQVLEGNDQLDAIGPWEAEGLEEIGNVGALGECRLACQARVQGDVTVLKRGVRLRGPVDGHRKD</sequence>
<dbReference type="InterPro" id="IPR036010">
    <property type="entry name" value="2Fe-2S_ferredoxin-like_sf"/>
</dbReference>
<dbReference type="InterPro" id="IPR012675">
    <property type="entry name" value="Beta-grasp_dom_sf"/>
</dbReference>
<dbReference type="CDD" id="cd00207">
    <property type="entry name" value="fer2"/>
    <property type="match status" value="1"/>
</dbReference>
<feature type="domain" description="2Fe-2S ferredoxin-type" evidence="1">
    <location>
        <begin position="2"/>
        <end position="99"/>
    </location>
</feature>
<protein>
    <submittedName>
        <fullName evidence="2">2Fe-2S iron-sulfur cluster-binding protein</fullName>
    </submittedName>
</protein>
<dbReference type="InterPro" id="IPR001041">
    <property type="entry name" value="2Fe-2S_ferredoxin-type"/>
</dbReference>
<gene>
    <name evidence="2" type="ORF">ABZ510_36280</name>
</gene>
<dbReference type="EMBL" id="JBEYBF010000062">
    <property type="protein sequence ID" value="MEU1957293.1"/>
    <property type="molecule type" value="Genomic_DNA"/>
</dbReference>
<comment type="caution">
    <text evidence="2">The sequence shown here is derived from an EMBL/GenBank/DDBJ whole genome shotgun (WGS) entry which is preliminary data.</text>
</comment>
<dbReference type="PROSITE" id="PS51085">
    <property type="entry name" value="2FE2S_FER_2"/>
    <property type="match status" value="1"/>
</dbReference>
<dbReference type="Gene3D" id="3.10.20.30">
    <property type="match status" value="1"/>
</dbReference>
<keyword evidence="3" id="KW-1185">Reference proteome</keyword>